<dbReference type="Pfam" id="PF00326">
    <property type="entry name" value="Peptidase_S9"/>
    <property type="match status" value="1"/>
</dbReference>
<dbReference type="GO" id="GO:0006508">
    <property type="term" value="P:proteolysis"/>
    <property type="evidence" value="ECO:0007669"/>
    <property type="project" value="InterPro"/>
</dbReference>
<evidence type="ECO:0000256" key="1">
    <source>
        <dbReference type="SAM" id="MobiDB-lite"/>
    </source>
</evidence>
<feature type="region of interest" description="Disordered" evidence="1">
    <location>
        <begin position="370"/>
        <end position="396"/>
    </location>
</feature>
<dbReference type="InterPro" id="IPR050261">
    <property type="entry name" value="FrsA_esterase"/>
</dbReference>
<evidence type="ECO:0000256" key="2">
    <source>
        <dbReference type="SAM" id="SignalP"/>
    </source>
</evidence>
<name>A0AAU7C9N5_9BACT</name>
<sequence>MFRTSISRPRFCAVVFVLALALPLGGAAAEPMPRPGDTRIEAFLANEARRLSGPQLDGATTKEAWEARRPRLKQELLDMLGLSPLPEKTPLRAQVTGTVDRDGGVVIENLHFQSRPGLYVTGNLYRPKQSAEKLPAVLYVCGHSGMGRDGNKTAFQDHGMWFARNGYVCLIVDTLQLGEVASVHHGTYRMGRWWWQAAGYTPAGVECWNGIRAIDYLCGRTDVDPARIGVTGISGGGAATFWIAAVDDRVRCAVPISGMSDLESYVTNKVVNGHCDCMFCYNAYQWEWTTIAALIAPRPLLFGNSDEDSIFPMDGNGRIIERLRRLYTLYGKPELVADHVSHGGHDYRPDLRVAAFGWINRHLKNDSGPVGDATDAPIDGKRLRAFPDDRDLPTDARNATIDEDFVPRAQVVLPSKGEEFAPWKRDLVRQLRDRPFRSLPDRVAAASPLAPAASPSRVRALTTEAGIEVTLWEQRGAKHESGDATLIVLNPGEELEAVPDWARSIVKDGDVLVLAPRGVGPSEWTHRSPPNYVERAHVLLGRTVDEGRVRDVAAALRWLRSEESPDKRRWTVAGSRQAGILAAYAALLEPSSAAQVVAVDPPASHRDGPIFLGVLRVLDIPDALGLLAPMPLRLIGASDPAFERTINIYKLAGAIDQVTRSVAKEQSH</sequence>
<dbReference type="EMBL" id="CP155447">
    <property type="protein sequence ID" value="XBH02167.1"/>
    <property type="molecule type" value="Genomic_DNA"/>
</dbReference>
<dbReference type="Gene3D" id="3.40.50.1820">
    <property type="entry name" value="alpha/beta hydrolase"/>
    <property type="match status" value="2"/>
</dbReference>
<proteinExistence type="predicted"/>
<feature type="compositionally biased region" description="Basic and acidic residues" evidence="1">
    <location>
        <begin position="378"/>
        <end position="394"/>
    </location>
</feature>
<dbReference type="PANTHER" id="PTHR22946">
    <property type="entry name" value="DIENELACTONE HYDROLASE DOMAIN-CONTAINING PROTEIN-RELATED"/>
    <property type="match status" value="1"/>
</dbReference>
<evidence type="ECO:0000259" key="3">
    <source>
        <dbReference type="Pfam" id="PF00326"/>
    </source>
</evidence>
<feature type="domain" description="Peptidase S9 prolyl oligopeptidase catalytic" evidence="3">
    <location>
        <begin position="184"/>
        <end position="364"/>
    </location>
</feature>
<dbReference type="GO" id="GO:0008236">
    <property type="term" value="F:serine-type peptidase activity"/>
    <property type="evidence" value="ECO:0007669"/>
    <property type="project" value="InterPro"/>
</dbReference>
<gene>
    <name evidence="4" type="ORF">V5E97_28090</name>
</gene>
<organism evidence="4">
    <name type="scientific">Singulisphaera sp. Ch08</name>
    <dbReference type="NCBI Taxonomy" id="3120278"/>
    <lineage>
        <taxon>Bacteria</taxon>
        <taxon>Pseudomonadati</taxon>
        <taxon>Planctomycetota</taxon>
        <taxon>Planctomycetia</taxon>
        <taxon>Isosphaerales</taxon>
        <taxon>Isosphaeraceae</taxon>
        <taxon>Singulisphaera</taxon>
    </lineage>
</organism>
<dbReference type="PANTHER" id="PTHR22946:SF8">
    <property type="entry name" value="ACETYL XYLAN ESTERASE DOMAIN-CONTAINING PROTEIN"/>
    <property type="match status" value="1"/>
</dbReference>
<feature type="chain" id="PRO_5043425498" evidence="2">
    <location>
        <begin position="29"/>
        <end position="668"/>
    </location>
</feature>
<dbReference type="RefSeq" id="WP_406694909.1">
    <property type="nucleotide sequence ID" value="NZ_CP155447.1"/>
</dbReference>
<protein>
    <submittedName>
        <fullName evidence="4">Prolyl oligopeptidase family serine peptidase</fullName>
    </submittedName>
</protein>
<evidence type="ECO:0000313" key="4">
    <source>
        <dbReference type="EMBL" id="XBH02167.1"/>
    </source>
</evidence>
<accession>A0AAU7C9N5</accession>
<dbReference type="InterPro" id="IPR001375">
    <property type="entry name" value="Peptidase_S9_cat"/>
</dbReference>
<dbReference type="InterPro" id="IPR029058">
    <property type="entry name" value="AB_hydrolase_fold"/>
</dbReference>
<feature type="signal peptide" evidence="2">
    <location>
        <begin position="1"/>
        <end position="28"/>
    </location>
</feature>
<reference evidence="4" key="1">
    <citation type="submission" date="2024-05" db="EMBL/GenBank/DDBJ databases">
        <title>Planctomycetes of the genus Singulisphaera possess chitinolytic capabilities.</title>
        <authorList>
            <person name="Ivanova A."/>
        </authorList>
    </citation>
    <scope>NUCLEOTIDE SEQUENCE</scope>
    <source>
        <strain evidence="4">Ch08T</strain>
    </source>
</reference>
<dbReference type="SUPFAM" id="SSF53474">
    <property type="entry name" value="alpha/beta-Hydrolases"/>
    <property type="match status" value="2"/>
</dbReference>
<keyword evidence="2" id="KW-0732">Signal</keyword>
<dbReference type="AlphaFoldDB" id="A0AAU7C9N5"/>